<keyword evidence="2" id="KW-1185">Reference proteome</keyword>
<protein>
    <submittedName>
        <fullName evidence="1">Uncharacterized protein</fullName>
    </submittedName>
</protein>
<dbReference type="EMBL" id="BPLR01005283">
    <property type="protein sequence ID" value="GIY01219.1"/>
    <property type="molecule type" value="Genomic_DNA"/>
</dbReference>
<gene>
    <name evidence="1" type="ORF">CEXT_440271</name>
</gene>
<accession>A0AAV4PVX8</accession>
<dbReference type="AlphaFoldDB" id="A0AAV4PVX8"/>
<evidence type="ECO:0000313" key="2">
    <source>
        <dbReference type="Proteomes" id="UP001054945"/>
    </source>
</evidence>
<sequence length="92" mass="9951">MPTQSVFANAPTSKVEITKTLFVQPTPTRTSQQQISKNPLPFAIIDWISTLTQGPTWFPIGGSYQHLIRPISTVSLSGGSSHTQEASHKTSG</sequence>
<reference evidence="1 2" key="1">
    <citation type="submission" date="2021-06" db="EMBL/GenBank/DDBJ databases">
        <title>Caerostris extrusa draft genome.</title>
        <authorList>
            <person name="Kono N."/>
            <person name="Arakawa K."/>
        </authorList>
    </citation>
    <scope>NUCLEOTIDE SEQUENCE [LARGE SCALE GENOMIC DNA]</scope>
</reference>
<name>A0AAV4PVX8_CAEEX</name>
<proteinExistence type="predicted"/>
<organism evidence="1 2">
    <name type="scientific">Caerostris extrusa</name>
    <name type="common">Bark spider</name>
    <name type="synonym">Caerostris bankana</name>
    <dbReference type="NCBI Taxonomy" id="172846"/>
    <lineage>
        <taxon>Eukaryota</taxon>
        <taxon>Metazoa</taxon>
        <taxon>Ecdysozoa</taxon>
        <taxon>Arthropoda</taxon>
        <taxon>Chelicerata</taxon>
        <taxon>Arachnida</taxon>
        <taxon>Araneae</taxon>
        <taxon>Araneomorphae</taxon>
        <taxon>Entelegynae</taxon>
        <taxon>Araneoidea</taxon>
        <taxon>Araneidae</taxon>
        <taxon>Caerostris</taxon>
    </lineage>
</organism>
<evidence type="ECO:0000313" key="1">
    <source>
        <dbReference type="EMBL" id="GIY01219.1"/>
    </source>
</evidence>
<comment type="caution">
    <text evidence="1">The sequence shown here is derived from an EMBL/GenBank/DDBJ whole genome shotgun (WGS) entry which is preliminary data.</text>
</comment>
<dbReference type="Proteomes" id="UP001054945">
    <property type="component" value="Unassembled WGS sequence"/>
</dbReference>